<evidence type="ECO:0000256" key="6">
    <source>
        <dbReference type="SAM" id="Phobius"/>
    </source>
</evidence>
<feature type="transmembrane region" description="Helical" evidence="6">
    <location>
        <begin position="43"/>
        <end position="66"/>
    </location>
</feature>
<accession>A0A1T4QRQ5</accession>
<keyword evidence="2 6" id="KW-0812">Transmembrane</keyword>
<dbReference type="AlphaFoldDB" id="A0A1T4QRQ5"/>
<organism evidence="8 9">
    <name type="scientific">Consotaella salsifontis</name>
    <dbReference type="NCBI Taxonomy" id="1365950"/>
    <lineage>
        <taxon>Bacteria</taxon>
        <taxon>Pseudomonadati</taxon>
        <taxon>Pseudomonadota</taxon>
        <taxon>Alphaproteobacteria</taxon>
        <taxon>Hyphomicrobiales</taxon>
        <taxon>Aurantimonadaceae</taxon>
        <taxon>Consotaella</taxon>
    </lineage>
</organism>
<dbReference type="InterPro" id="IPR011990">
    <property type="entry name" value="TPR-like_helical_dom_sf"/>
</dbReference>
<keyword evidence="4 6" id="KW-0472">Membrane</keyword>
<dbReference type="GO" id="GO:0016020">
    <property type="term" value="C:membrane"/>
    <property type="evidence" value="ECO:0007669"/>
    <property type="project" value="UniProtKB-SubCell"/>
</dbReference>
<dbReference type="RefSeq" id="WP_078708110.1">
    <property type="nucleotide sequence ID" value="NZ_FUXL01000005.1"/>
</dbReference>
<dbReference type="EMBL" id="FUXL01000005">
    <property type="protein sequence ID" value="SKA06432.1"/>
    <property type="molecule type" value="Genomic_DNA"/>
</dbReference>
<keyword evidence="3 6" id="KW-1133">Transmembrane helix</keyword>
<dbReference type="OrthoDB" id="9798343at2"/>
<dbReference type="STRING" id="1365950.SAMN05428963_105215"/>
<evidence type="ECO:0000256" key="4">
    <source>
        <dbReference type="ARBA" id="ARBA00023136"/>
    </source>
</evidence>
<evidence type="ECO:0000313" key="9">
    <source>
        <dbReference type="Proteomes" id="UP000190135"/>
    </source>
</evidence>
<feature type="compositionally biased region" description="Basic and acidic residues" evidence="5">
    <location>
        <begin position="497"/>
        <end position="507"/>
    </location>
</feature>
<evidence type="ECO:0000259" key="7">
    <source>
        <dbReference type="Pfam" id="PF07219"/>
    </source>
</evidence>
<feature type="compositionally biased region" description="Polar residues" evidence="5">
    <location>
        <begin position="455"/>
        <end position="472"/>
    </location>
</feature>
<evidence type="ECO:0000313" key="8">
    <source>
        <dbReference type="EMBL" id="SKA06432.1"/>
    </source>
</evidence>
<dbReference type="Pfam" id="PF07219">
    <property type="entry name" value="HemY_N"/>
    <property type="match status" value="1"/>
</dbReference>
<dbReference type="Gene3D" id="1.25.40.10">
    <property type="entry name" value="Tetratricopeptide repeat domain"/>
    <property type="match status" value="1"/>
</dbReference>
<evidence type="ECO:0000256" key="2">
    <source>
        <dbReference type="ARBA" id="ARBA00022692"/>
    </source>
</evidence>
<evidence type="ECO:0000256" key="1">
    <source>
        <dbReference type="ARBA" id="ARBA00004370"/>
    </source>
</evidence>
<keyword evidence="9" id="KW-1185">Reference proteome</keyword>
<evidence type="ECO:0000256" key="3">
    <source>
        <dbReference type="ARBA" id="ARBA00022989"/>
    </source>
</evidence>
<comment type="subcellular location">
    <subcellularLocation>
        <location evidence="1">Membrane</location>
    </subcellularLocation>
</comment>
<reference evidence="8 9" key="1">
    <citation type="submission" date="2017-02" db="EMBL/GenBank/DDBJ databases">
        <authorList>
            <person name="Peterson S.W."/>
        </authorList>
    </citation>
    <scope>NUCLEOTIDE SEQUENCE [LARGE SCALE GENOMIC DNA]</scope>
    <source>
        <strain evidence="8 9">USBA 369</strain>
    </source>
</reference>
<gene>
    <name evidence="8" type="ORF">SAMN05428963_105215</name>
</gene>
<dbReference type="SUPFAM" id="SSF48452">
    <property type="entry name" value="TPR-like"/>
    <property type="match status" value="1"/>
</dbReference>
<sequence>MLRVLAFFLIVLAAGLGFAWLADNPGMVSLTWQGQHVETSFLVFVIAEALLIFAALILAWLIVAFFRTPGALGGYFRRRKRDRGYDALSRGILAAGAGDAVAARRLAKRSEKLLGNRREPLVRFLDAQTAMIEGDHQRAHAAFESMERDPQTRLLALRGLYLEAERAGNETAARHYAEEAARIAPQLPWAGGAVLEAKSLEKDWDGALQILEAQRESRLVGRDDSKRLRAVLLTAKAKAVADADPTTAKNAAIEAHKLAPDLAPAAVTAARALFRLGDIRRGAKILESAWTTEPHPEIAEAYVNARLGDSTSERLKRAKTLQSLRPNHVESSICVAHAALDAHDFALAREEALAASRMGPRESVFLLLADIEEAEGGNEGKMREWLSRALRAPRDPAWTADGMVSEEWQPISPVTGRLDAFRWKVPVQRLGAAEPLNISHEEEAARPLVEHAPVTSASTQPSAENHPTSGAASPSPVDADDETPPSTGTTPPPGGQEHGEGGRMRLF</sequence>
<feature type="domain" description="HemY N-terminal" evidence="7">
    <location>
        <begin position="26"/>
        <end position="134"/>
    </location>
</feature>
<proteinExistence type="predicted"/>
<dbReference type="InterPro" id="IPR016982">
    <property type="entry name" value="Mms48"/>
</dbReference>
<evidence type="ECO:0000256" key="5">
    <source>
        <dbReference type="SAM" id="MobiDB-lite"/>
    </source>
</evidence>
<dbReference type="InterPro" id="IPR010817">
    <property type="entry name" value="HemY_N"/>
</dbReference>
<dbReference type="PIRSF" id="PIRSF031802">
    <property type="entry name" value="UCP031802"/>
    <property type="match status" value="1"/>
</dbReference>
<protein>
    <submittedName>
        <fullName evidence="8">HemY protein</fullName>
    </submittedName>
</protein>
<feature type="region of interest" description="Disordered" evidence="5">
    <location>
        <begin position="448"/>
        <end position="507"/>
    </location>
</feature>
<dbReference type="Proteomes" id="UP000190135">
    <property type="component" value="Unassembled WGS sequence"/>
</dbReference>
<name>A0A1T4QRQ5_9HYPH</name>